<name>A0ABY5DQJ6_9ACTN</name>
<keyword evidence="3" id="KW-1185">Reference proteome</keyword>
<gene>
    <name evidence="2" type="ORF">NBH00_19440</name>
</gene>
<dbReference type="PROSITE" id="PS00061">
    <property type="entry name" value="ADH_SHORT"/>
    <property type="match status" value="1"/>
</dbReference>
<proteinExistence type="inferred from homology"/>
<sequence>MGEQRVALVTGGAVGIGAGISERLAADGFEVIVTGRRAGVAAEMAERIGGRSLAFDVSDHAATVAAIQGAGRIDVLVNNAGWDHFDWFTDLPYETMRKLVAINLEGVLSCTQAALPSMQEHRWGRVITIGSEAGRIGSKGNAVYAACKAAAVGFSMSIARENARFGITANVVAPGPIETPLLREMTPHAIEVVTNQTQMKRLGTPEECAAAVSYLASEAAGYVTGEVLAVSGGMHLGG</sequence>
<dbReference type="Proteomes" id="UP001056035">
    <property type="component" value="Chromosome"/>
</dbReference>
<dbReference type="InterPro" id="IPR002347">
    <property type="entry name" value="SDR_fam"/>
</dbReference>
<dbReference type="SUPFAM" id="SSF51735">
    <property type="entry name" value="NAD(P)-binding Rossmann-fold domains"/>
    <property type="match status" value="1"/>
</dbReference>
<dbReference type="EMBL" id="CP098502">
    <property type="protein sequence ID" value="UTI63508.1"/>
    <property type="molecule type" value="Genomic_DNA"/>
</dbReference>
<dbReference type="PRINTS" id="PR00081">
    <property type="entry name" value="GDHRDH"/>
</dbReference>
<dbReference type="PANTHER" id="PTHR42879:SF2">
    <property type="entry name" value="3-OXOACYL-[ACYL-CARRIER-PROTEIN] REDUCTASE FABG"/>
    <property type="match status" value="1"/>
</dbReference>
<reference evidence="2 3" key="1">
    <citation type="submission" date="2022-06" db="EMBL/GenBank/DDBJ databases">
        <title>Paraconexibacter antarcticus.</title>
        <authorList>
            <person name="Kim C.S."/>
        </authorList>
    </citation>
    <scope>NUCLEOTIDE SEQUENCE [LARGE SCALE GENOMIC DNA]</scope>
    <source>
        <strain evidence="2 3">02-257</strain>
    </source>
</reference>
<protein>
    <submittedName>
        <fullName evidence="2">SDR family oxidoreductase</fullName>
    </submittedName>
</protein>
<evidence type="ECO:0000313" key="3">
    <source>
        <dbReference type="Proteomes" id="UP001056035"/>
    </source>
</evidence>
<dbReference type="Pfam" id="PF13561">
    <property type="entry name" value="adh_short_C2"/>
    <property type="match status" value="1"/>
</dbReference>
<evidence type="ECO:0000256" key="1">
    <source>
        <dbReference type="ARBA" id="ARBA00006484"/>
    </source>
</evidence>
<dbReference type="Gene3D" id="3.40.50.720">
    <property type="entry name" value="NAD(P)-binding Rossmann-like Domain"/>
    <property type="match status" value="1"/>
</dbReference>
<dbReference type="PRINTS" id="PR00080">
    <property type="entry name" value="SDRFAMILY"/>
</dbReference>
<accession>A0ABY5DQJ6</accession>
<comment type="similarity">
    <text evidence="1">Belongs to the short-chain dehydrogenases/reductases (SDR) family.</text>
</comment>
<dbReference type="InterPro" id="IPR050259">
    <property type="entry name" value="SDR"/>
</dbReference>
<dbReference type="InterPro" id="IPR020904">
    <property type="entry name" value="Sc_DH/Rdtase_CS"/>
</dbReference>
<dbReference type="InterPro" id="IPR036291">
    <property type="entry name" value="NAD(P)-bd_dom_sf"/>
</dbReference>
<dbReference type="PANTHER" id="PTHR42879">
    <property type="entry name" value="3-OXOACYL-(ACYL-CARRIER-PROTEIN) REDUCTASE"/>
    <property type="match status" value="1"/>
</dbReference>
<organism evidence="2 3">
    <name type="scientific">Paraconexibacter antarcticus</name>
    <dbReference type="NCBI Taxonomy" id="2949664"/>
    <lineage>
        <taxon>Bacteria</taxon>
        <taxon>Bacillati</taxon>
        <taxon>Actinomycetota</taxon>
        <taxon>Thermoleophilia</taxon>
        <taxon>Solirubrobacterales</taxon>
        <taxon>Paraconexibacteraceae</taxon>
        <taxon>Paraconexibacter</taxon>
    </lineage>
</organism>
<evidence type="ECO:0000313" key="2">
    <source>
        <dbReference type="EMBL" id="UTI63508.1"/>
    </source>
</evidence>